<proteinExistence type="predicted"/>
<name>A0A8H5Y515_9HYPO</name>
<dbReference type="EMBL" id="JAAQPF010000358">
    <property type="protein sequence ID" value="KAF5704860.1"/>
    <property type="molecule type" value="Genomic_DNA"/>
</dbReference>
<evidence type="ECO:0000313" key="3">
    <source>
        <dbReference type="Proteomes" id="UP000532311"/>
    </source>
</evidence>
<dbReference type="Proteomes" id="UP000532311">
    <property type="component" value="Unassembled WGS sequence"/>
</dbReference>
<dbReference type="AlphaFoldDB" id="A0A8H5Y515"/>
<feature type="region of interest" description="Disordered" evidence="1">
    <location>
        <begin position="71"/>
        <end position="105"/>
    </location>
</feature>
<comment type="caution">
    <text evidence="2">The sequence shown here is derived from an EMBL/GenBank/DDBJ whole genome shotgun (WGS) entry which is preliminary data.</text>
</comment>
<feature type="compositionally biased region" description="Polar residues" evidence="1">
    <location>
        <begin position="75"/>
        <end position="102"/>
    </location>
</feature>
<keyword evidence="3" id="KW-1185">Reference proteome</keyword>
<reference evidence="2 3" key="1">
    <citation type="submission" date="2020-05" db="EMBL/GenBank/DDBJ databases">
        <title>Identification and distribution of gene clusters putatively required for synthesis of sphingolipid metabolism inhibitors in phylogenetically diverse species of the filamentous fungus Fusarium.</title>
        <authorList>
            <person name="Kim H.-S."/>
            <person name="Busman M."/>
            <person name="Brown D.W."/>
            <person name="Divon H."/>
            <person name="Uhlig S."/>
            <person name="Proctor R.H."/>
        </authorList>
    </citation>
    <scope>NUCLEOTIDE SEQUENCE [LARGE SCALE GENOMIC DNA]</scope>
    <source>
        <strain evidence="2 3">NRRL 26131</strain>
    </source>
</reference>
<gene>
    <name evidence="2" type="ORF">FGLOB1_8279</name>
</gene>
<organism evidence="2 3">
    <name type="scientific">Fusarium globosum</name>
    <dbReference type="NCBI Taxonomy" id="78864"/>
    <lineage>
        <taxon>Eukaryota</taxon>
        <taxon>Fungi</taxon>
        <taxon>Dikarya</taxon>
        <taxon>Ascomycota</taxon>
        <taxon>Pezizomycotina</taxon>
        <taxon>Sordariomycetes</taxon>
        <taxon>Hypocreomycetidae</taxon>
        <taxon>Hypocreales</taxon>
        <taxon>Nectriaceae</taxon>
        <taxon>Fusarium</taxon>
        <taxon>Fusarium fujikuroi species complex</taxon>
    </lineage>
</organism>
<evidence type="ECO:0000256" key="1">
    <source>
        <dbReference type="SAM" id="MobiDB-lite"/>
    </source>
</evidence>
<accession>A0A8H5Y515</accession>
<evidence type="ECO:0000313" key="2">
    <source>
        <dbReference type="EMBL" id="KAF5704860.1"/>
    </source>
</evidence>
<sequence length="478" mass="53644">MSSGELLARQQDRGAQGAIDAAGLAWSDVVAFCSEAWFMVGVYGDAILPITQYGHGLHNNTSSTMIEDKAIDSGENGSTSTHLVSHRASQPRSPESSVGLSNEHQKTEIGRLKREIKAQKDTVRRAQDVSQAMMEQFKSFATGDNEVEFWFQSTSHGWYEWAREFAHQDPSKLAGVPGQAWNELTEFVVLQDGRLADGLAADPKMPYLLLQGMLANFICIHAFSTPWWIFDALSRLGVSLEESECLLNDCMRDEEKIKRILCFGRGKLPTSGNMDVLFEVLQNLQEDSCHKLRTSLVRFFSTIGMEARAGRSVRGENEALIDARICHAKYLTQLFLRSPAYNLLRDEPDEMLQDRCDGLQEQIDQALQKSLDLWAHRSWMRCIALPELRDQGRLGFESSSELLRLHRAHKADDWRNHEGSPIVMVVQPAIVVYGSESGDNYSCMRRVWMPAKALIAGVPVSTGRSTETHADENTRPSH</sequence>
<protein>
    <submittedName>
        <fullName evidence="2">Uncharacterized protein</fullName>
    </submittedName>
</protein>